<feature type="chain" id="PRO_5046594487" evidence="1">
    <location>
        <begin position="22"/>
        <end position="119"/>
    </location>
</feature>
<dbReference type="PROSITE" id="PS51257">
    <property type="entry name" value="PROKAR_LIPOPROTEIN"/>
    <property type="match status" value="1"/>
</dbReference>
<dbReference type="EMBL" id="JBHLWA010000007">
    <property type="protein sequence ID" value="MFC0322268.1"/>
    <property type="molecule type" value="Genomic_DNA"/>
</dbReference>
<name>A0ABV6HTR5_9PAST</name>
<proteinExistence type="predicted"/>
<keyword evidence="1" id="KW-0732">Signal</keyword>
<dbReference type="InterPro" id="IPR010824">
    <property type="entry name" value="DUF1425"/>
</dbReference>
<sequence length="119" mass="13375">MRQFIVLSCILLGLIACSSKTVSPLSQSSPIVNVEATIADKLAITSAADQVTLKNQTNQSINLAYLLTWYDKNGVTQRANWQQEERWQKLMVTANQQVMIKLTKPTAASRNYRIYLKAN</sequence>
<feature type="signal peptide" evidence="1">
    <location>
        <begin position="1"/>
        <end position="21"/>
    </location>
</feature>
<evidence type="ECO:0000256" key="1">
    <source>
        <dbReference type="SAM" id="SignalP"/>
    </source>
</evidence>
<comment type="caution">
    <text evidence="2">The sequence shown here is derived from an EMBL/GenBank/DDBJ whole genome shotgun (WGS) entry which is preliminary data.</text>
</comment>
<evidence type="ECO:0000313" key="3">
    <source>
        <dbReference type="Proteomes" id="UP001589769"/>
    </source>
</evidence>
<reference evidence="2 3" key="1">
    <citation type="submission" date="2024-09" db="EMBL/GenBank/DDBJ databases">
        <authorList>
            <person name="Sun Q."/>
            <person name="Mori K."/>
        </authorList>
    </citation>
    <scope>NUCLEOTIDE SEQUENCE [LARGE SCALE GENOMIC DNA]</scope>
    <source>
        <strain evidence="2 3">CCM 7538</strain>
    </source>
</reference>
<dbReference type="InterPro" id="IPR038483">
    <property type="entry name" value="YcfL-like_sf"/>
</dbReference>
<accession>A0ABV6HTR5</accession>
<dbReference type="CDD" id="cd09030">
    <property type="entry name" value="DUF1425"/>
    <property type="match status" value="1"/>
</dbReference>
<organism evidence="2 3">
    <name type="scientific">Gallibacterium melopsittaci</name>
    <dbReference type="NCBI Taxonomy" id="516063"/>
    <lineage>
        <taxon>Bacteria</taxon>
        <taxon>Pseudomonadati</taxon>
        <taxon>Pseudomonadota</taxon>
        <taxon>Gammaproteobacteria</taxon>
        <taxon>Pasteurellales</taxon>
        <taxon>Pasteurellaceae</taxon>
        <taxon>Gallibacterium</taxon>
    </lineage>
</organism>
<dbReference type="Proteomes" id="UP001589769">
    <property type="component" value="Unassembled WGS sequence"/>
</dbReference>
<evidence type="ECO:0000313" key="2">
    <source>
        <dbReference type="EMBL" id="MFC0322268.1"/>
    </source>
</evidence>
<gene>
    <name evidence="2" type="ORF">ACFFHT_01610</name>
</gene>
<dbReference type="RefSeq" id="WP_382372835.1">
    <property type="nucleotide sequence ID" value="NZ_JBHLWA010000007.1"/>
</dbReference>
<protein>
    <submittedName>
        <fullName evidence="2">YcfL family protein</fullName>
    </submittedName>
</protein>
<dbReference type="Gene3D" id="2.60.40.3230">
    <property type="match status" value="1"/>
</dbReference>
<dbReference type="Pfam" id="PF07233">
    <property type="entry name" value="DUF1425"/>
    <property type="match status" value="1"/>
</dbReference>
<keyword evidence="3" id="KW-1185">Reference proteome</keyword>